<dbReference type="KEGG" id="dti:Desti_4590"/>
<protein>
    <submittedName>
        <fullName evidence="1">Uncharacterized protein</fullName>
    </submittedName>
</protein>
<name>I4CCC5_DESTA</name>
<organism evidence="1 2">
    <name type="scientific">Desulfomonile tiedjei (strain ATCC 49306 / DSM 6799 / DCB-1)</name>
    <dbReference type="NCBI Taxonomy" id="706587"/>
    <lineage>
        <taxon>Bacteria</taxon>
        <taxon>Pseudomonadati</taxon>
        <taxon>Thermodesulfobacteriota</taxon>
        <taxon>Desulfomonilia</taxon>
        <taxon>Desulfomonilales</taxon>
        <taxon>Desulfomonilaceae</taxon>
        <taxon>Desulfomonile</taxon>
    </lineage>
</organism>
<proteinExistence type="predicted"/>
<accession>I4CCC5</accession>
<dbReference type="HOGENOM" id="CLU_1400554_0_0_7"/>
<dbReference type="STRING" id="706587.Desti_4590"/>
<keyword evidence="2" id="KW-1185">Reference proteome</keyword>
<sequence length="194" mass="22079">MIKRSRASNNPLGNLSSHWAKCRAVILFLFLVFSWIPSSAALPEILGLQMNMTRSAVEEIFKKNSIPAAELDRQKITAARLPVSLEGIREVKLSFDGDSLKKIVIVFEIPPYESTADTLVANYRREKERVKKLFGTPAGDVAELKSPTPEERYQWLARGRGYCRTIWKIPEATITLWLYAEDDGLVFQEIYESQ</sequence>
<evidence type="ECO:0000313" key="1">
    <source>
        <dbReference type="EMBL" id="AFM27216.1"/>
    </source>
</evidence>
<gene>
    <name evidence="1" type="ordered locus">Desti_4590</name>
</gene>
<dbReference type="EMBL" id="CP003360">
    <property type="protein sequence ID" value="AFM27216.1"/>
    <property type="molecule type" value="Genomic_DNA"/>
</dbReference>
<evidence type="ECO:0000313" key="2">
    <source>
        <dbReference type="Proteomes" id="UP000006055"/>
    </source>
</evidence>
<dbReference type="AlphaFoldDB" id="I4CCC5"/>
<dbReference type="Proteomes" id="UP000006055">
    <property type="component" value="Chromosome"/>
</dbReference>
<reference evidence="2" key="1">
    <citation type="submission" date="2012-06" db="EMBL/GenBank/DDBJ databases">
        <title>Complete sequence of chromosome of Desulfomonile tiedjei DSM 6799.</title>
        <authorList>
            <person name="Lucas S."/>
            <person name="Copeland A."/>
            <person name="Lapidus A."/>
            <person name="Glavina del Rio T."/>
            <person name="Dalin E."/>
            <person name="Tice H."/>
            <person name="Bruce D."/>
            <person name="Goodwin L."/>
            <person name="Pitluck S."/>
            <person name="Peters L."/>
            <person name="Ovchinnikova G."/>
            <person name="Zeytun A."/>
            <person name="Lu M."/>
            <person name="Kyrpides N."/>
            <person name="Mavromatis K."/>
            <person name="Ivanova N."/>
            <person name="Brettin T."/>
            <person name="Detter J.C."/>
            <person name="Han C."/>
            <person name="Larimer F."/>
            <person name="Land M."/>
            <person name="Hauser L."/>
            <person name="Markowitz V."/>
            <person name="Cheng J.-F."/>
            <person name="Hugenholtz P."/>
            <person name="Woyke T."/>
            <person name="Wu D."/>
            <person name="Spring S."/>
            <person name="Schroeder M."/>
            <person name="Brambilla E."/>
            <person name="Klenk H.-P."/>
            <person name="Eisen J.A."/>
        </authorList>
    </citation>
    <scope>NUCLEOTIDE SEQUENCE [LARGE SCALE GENOMIC DNA]</scope>
    <source>
        <strain evidence="2">ATCC 49306 / DSM 6799 / DCB-1</strain>
    </source>
</reference>